<sequence>RGGGAKRSISLLPTFQTEKREVLLLRQVGTLGPRVPSIVPDPTGETVFRVDLRRLRRLSEPEPSKK</sequence>
<proteinExistence type="predicted"/>
<name>A0A1A7YIY0_9TELE</name>
<accession>A0A1A7YIY0</accession>
<reference evidence="1" key="2">
    <citation type="submission" date="2016-06" db="EMBL/GenBank/DDBJ databases">
        <title>The genome of a short-lived fish provides insights into sex chromosome evolution and the genetic control of aging.</title>
        <authorList>
            <person name="Reichwald K."/>
            <person name="Felder M."/>
            <person name="Petzold A."/>
            <person name="Koch P."/>
            <person name="Groth M."/>
            <person name="Platzer M."/>
        </authorList>
    </citation>
    <scope>NUCLEOTIDE SEQUENCE</scope>
    <source>
        <tissue evidence="1">Brain</tissue>
    </source>
</reference>
<gene>
    <name evidence="1" type="primary">Nfu_g_1_023880</name>
</gene>
<feature type="non-terminal residue" evidence="1">
    <location>
        <position position="1"/>
    </location>
</feature>
<reference evidence="1" key="1">
    <citation type="submission" date="2016-05" db="EMBL/GenBank/DDBJ databases">
        <authorList>
            <person name="Lavstsen T."/>
            <person name="Jespersen J.S."/>
        </authorList>
    </citation>
    <scope>NUCLEOTIDE SEQUENCE</scope>
    <source>
        <tissue evidence="1">Brain</tissue>
    </source>
</reference>
<dbReference type="EMBL" id="HADX01007872">
    <property type="protein sequence ID" value="SBP30104.1"/>
    <property type="molecule type" value="Transcribed_RNA"/>
</dbReference>
<dbReference type="AlphaFoldDB" id="A0A1A7YIY0"/>
<evidence type="ECO:0000313" key="1">
    <source>
        <dbReference type="EMBL" id="SBP30104.1"/>
    </source>
</evidence>
<protein>
    <submittedName>
        <fullName evidence="1">Zinc knuckle</fullName>
    </submittedName>
</protein>
<organism evidence="1">
    <name type="scientific">Iconisemion striatum</name>
    <dbReference type="NCBI Taxonomy" id="60296"/>
    <lineage>
        <taxon>Eukaryota</taxon>
        <taxon>Metazoa</taxon>
        <taxon>Chordata</taxon>
        <taxon>Craniata</taxon>
        <taxon>Vertebrata</taxon>
        <taxon>Euteleostomi</taxon>
        <taxon>Actinopterygii</taxon>
        <taxon>Neopterygii</taxon>
        <taxon>Teleostei</taxon>
        <taxon>Neoteleostei</taxon>
        <taxon>Acanthomorphata</taxon>
        <taxon>Ovalentaria</taxon>
        <taxon>Atherinomorphae</taxon>
        <taxon>Cyprinodontiformes</taxon>
        <taxon>Nothobranchiidae</taxon>
        <taxon>Iconisemion</taxon>
    </lineage>
</organism>